<dbReference type="EMBL" id="KV425584">
    <property type="protein sequence ID" value="KZT23539.1"/>
    <property type="molecule type" value="Genomic_DNA"/>
</dbReference>
<dbReference type="AlphaFoldDB" id="A0A165RAN7"/>
<dbReference type="SUPFAM" id="SSF52047">
    <property type="entry name" value="RNI-like"/>
    <property type="match status" value="1"/>
</dbReference>
<sequence>MRYPSSWWTPPRRKRDHQELVQIPHDVWLEVVENLRPSESLSRGESKYDLANLSLACRYLCAITRPLLYEEVLFSGTSVTNDVDLPLKDHSQWYKEVRSRNDSLGSFVKIYRLNDWIVSDDRRAFISTFCKKHFDVVARLPKLQSLYLSGFDAFMLNPLREFLCRRAKAGPQLSTLRHLYLYRADTTINILAALQELTGLETLVLHDSYVSCALDERLPKSILPCLRHLEVNTVWYPLDYTFSTAIIHMACQASLRTLSTNVSYIAHALLTCDVGLAIEDLQVFAAPEDMPLFASFLGRTPSIHTLSFGLADPVVESPPLDLDNRALPNLRSLSCSGTYILPAAKGRPIRRYCVVEYNPTLETDDYRLPALLGLKQSSAPVEELGVRATLYHDTVFAQHFPNLKSVTVFPDRRGMSVKLVKNEVLPWEHLQLHCAIDATQFAKELVPGRDYTYDLPTQRGILANNQFMAQFPSLLGVKFHGLVDWRRSSHTSDNWEPYISSRDKARSNLKNLAAGRIDPDVDPVHVVDEDGILASLFRPQEMTTQLRELLGLENSSNV</sequence>
<dbReference type="Gene3D" id="3.80.10.10">
    <property type="entry name" value="Ribonuclease Inhibitor"/>
    <property type="match status" value="1"/>
</dbReference>
<dbReference type="InterPro" id="IPR032675">
    <property type="entry name" value="LRR_dom_sf"/>
</dbReference>
<dbReference type="InParanoid" id="A0A165RAN7"/>
<organism evidence="1 2">
    <name type="scientific">Neolentinus lepideus HHB14362 ss-1</name>
    <dbReference type="NCBI Taxonomy" id="1314782"/>
    <lineage>
        <taxon>Eukaryota</taxon>
        <taxon>Fungi</taxon>
        <taxon>Dikarya</taxon>
        <taxon>Basidiomycota</taxon>
        <taxon>Agaricomycotina</taxon>
        <taxon>Agaricomycetes</taxon>
        <taxon>Gloeophyllales</taxon>
        <taxon>Gloeophyllaceae</taxon>
        <taxon>Neolentinus</taxon>
    </lineage>
</organism>
<evidence type="ECO:0000313" key="1">
    <source>
        <dbReference type="EMBL" id="KZT23539.1"/>
    </source>
</evidence>
<name>A0A165RAN7_9AGAM</name>
<keyword evidence="2" id="KW-1185">Reference proteome</keyword>
<evidence type="ECO:0000313" key="2">
    <source>
        <dbReference type="Proteomes" id="UP000076761"/>
    </source>
</evidence>
<dbReference type="Proteomes" id="UP000076761">
    <property type="component" value="Unassembled WGS sequence"/>
</dbReference>
<proteinExistence type="predicted"/>
<dbReference type="OrthoDB" id="3256662at2759"/>
<protein>
    <recommendedName>
        <fullName evidence="3">F-box domain-containing protein</fullName>
    </recommendedName>
</protein>
<gene>
    <name evidence="1" type="ORF">NEOLEDRAFT_535911</name>
</gene>
<reference evidence="1 2" key="1">
    <citation type="journal article" date="2016" name="Mol. Biol. Evol.">
        <title>Comparative Genomics of Early-Diverging Mushroom-Forming Fungi Provides Insights into the Origins of Lignocellulose Decay Capabilities.</title>
        <authorList>
            <person name="Nagy L.G."/>
            <person name="Riley R."/>
            <person name="Tritt A."/>
            <person name="Adam C."/>
            <person name="Daum C."/>
            <person name="Floudas D."/>
            <person name="Sun H."/>
            <person name="Yadav J.S."/>
            <person name="Pangilinan J."/>
            <person name="Larsson K.H."/>
            <person name="Matsuura K."/>
            <person name="Barry K."/>
            <person name="Labutti K."/>
            <person name="Kuo R."/>
            <person name="Ohm R.A."/>
            <person name="Bhattacharya S.S."/>
            <person name="Shirouzu T."/>
            <person name="Yoshinaga Y."/>
            <person name="Martin F.M."/>
            <person name="Grigoriev I.V."/>
            <person name="Hibbett D.S."/>
        </authorList>
    </citation>
    <scope>NUCLEOTIDE SEQUENCE [LARGE SCALE GENOMIC DNA]</scope>
    <source>
        <strain evidence="1 2">HHB14362 ss-1</strain>
    </source>
</reference>
<accession>A0A165RAN7</accession>
<evidence type="ECO:0008006" key="3">
    <source>
        <dbReference type="Google" id="ProtNLM"/>
    </source>
</evidence>